<evidence type="ECO:0000256" key="3">
    <source>
        <dbReference type="ARBA" id="ARBA00023237"/>
    </source>
</evidence>
<comment type="subcellular location">
    <subcellularLocation>
        <location evidence="1">Cell outer membrane</location>
    </subcellularLocation>
</comment>
<dbReference type="EMBL" id="AP017928">
    <property type="protein sequence ID" value="BBA32309.1"/>
    <property type="molecule type" value="Genomic_DNA"/>
</dbReference>
<reference evidence="5 6" key="1">
    <citation type="submission" date="2016-12" db="EMBL/GenBank/DDBJ databases">
        <title>Genome sequencing of Methylocaldum marinum.</title>
        <authorList>
            <person name="Takeuchi M."/>
            <person name="Kamagata Y."/>
            <person name="Hiraoka S."/>
            <person name="Oshima K."/>
            <person name="Hattori M."/>
            <person name="Iwasaki W."/>
        </authorList>
    </citation>
    <scope>NUCLEOTIDE SEQUENCE [LARGE SCALE GENOMIC DNA]</scope>
    <source>
        <strain evidence="5 6">S8</strain>
    </source>
</reference>
<dbReference type="InterPro" id="IPR036942">
    <property type="entry name" value="Beta-barrel_TonB_sf"/>
</dbReference>
<keyword evidence="3" id="KW-0998">Cell outer membrane</keyword>
<feature type="signal peptide" evidence="4">
    <location>
        <begin position="1"/>
        <end position="25"/>
    </location>
</feature>
<name>A0A286P3T7_9GAMM</name>
<dbReference type="OrthoDB" id="7053800at2"/>
<dbReference type="Gene3D" id="2.40.170.20">
    <property type="entry name" value="TonB-dependent receptor, beta-barrel domain"/>
    <property type="match status" value="1"/>
</dbReference>
<accession>A0A286P3T7</accession>
<dbReference type="GO" id="GO:0009279">
    <property type="term" value="C:cell outer membrane"/>
    <property type="evidence" value="ECO:0007669"/>
    <property type="project" value="UniProtKB-SubCell"/>
</dbReference>
<evidence type="ECO:0008006" key="7">
    <source>
        <dbReference type="Google" id="ProtNLM"/>
    </source>
</evidence>
<evidence type="ECO:0000313" key="6">
    <source>
        <dbReference type="Proteomes" id="UP000266313"/>
    </source>
</evidence>
<keyword evidence="4" id="KW-0732">Signal</keyword>
<dbReference type="AlphaFoldDB" id="A0A286P3T7"/>
<dbReference type="Proteomes" id="UP000266313">
    <property type="component" value="Chromosome"/>
</dbReference>
<evidence type="ECO:0000256" key="1">
    <source>
        <dbReference type="ARBA" id="ARBA00004442"/>
    </source>
</evidence>
<keyword evidence="2" id="KW-0472">Membrane</keyword>
<gene>
    <name evidence="5" type="ORF">sS8_0341</name>
</gene>
<sequence length="415" mass="46967">MAVRCKRLAGLGFGLGLAFARAALAVDWHLETQAGLSQEFHSNIRLLPRQLGPRAVWGADLGFTTRLIAREAHWQVQGRARLQNQFYAPIEHIDAQNQFLDLDAHYATERSRWALTANYTDDALLASQSDELVGIVLTRVQRSLTSFAPAWTYAWSERTRFTLGYSYHAADYDARTQFSYVDSRSHTASAGFEHQLTERLGLNGTLAYTAYRADQRAIDYVNAMAGFRYAVTETLDIGVSGGGQYSFSETELRTFRQALVFIGPIPVRVLIPEDVTLKDAQFGPLVTATARQRFESSEWQLDYSHQISPSINGTLFESDRVVLTGRHRFSERLNTSLTLSYTDQAFPLFNGEILSQVSYRLGAELTYALTEHWRLSGTYQYALRDLGDRDGAFSGRQDDHAVFLRLKYDFDPFQF</sequence>
<evidence type="ECO:0000256" key="4">
    <source>
        <dbReference type="SAM" id="SignalP"/>
    </source>
</evidence>
<dbReference type="KEGG" id="mmai:sS8_0341"/>
<feature type="chain" id="PRO_5013058306" description="TIGR03016 family PEP-CTERM system-associated outer membrane protein" evidence="4">
    <location>
        <begin position="26"/>
        <end position="415"/>
    </location>
</feature>
<protein>
    <recommendedName>
        <fullName evidence="7">TIGR03016 family PEP-CTERM system-associated outer membrane protein</fullName>
    </recommendedName>
</protein>
<evidence type="ECO:0000256" key="2">
    <source>
        <dbReference type="ARBA" id="ARBA00023136"/>
    </source>
</evidence>
<organism evidence="5 6">
    <name type="scientific">Methylocaldum marinum</name>
    <dbReference type="NCBI Taxonomy" id="1432792"/>
    <lineage>
        <taxon>Bacteria</taxon>
        <taxon>Pseudomonadati</taxon>
        <taxon>Pseudomonadota</taxon>
        <taxon>Gammaproteobacteria</taxon>
        <taxon>Methylococcales</taxon>
        <taxon>Methylococcaceae</taxon>
        <taxon>Methylocaldum</taxon>
    </lineage>
</organism>
<dbReference type="RefSeq" id="WP_119628127.1">
    <property type="nucleotide sequence ID" value="NZ_AP017928.1"/>
</dbReference>
<keyword evidence="6" id="KW-1185">Reference proteome</keyword>
<dbReference type="SUPFAM" id="SSF56935">
    <property type="entry name" value="Porins"/>
    <property type="match status" value="1"/>
</dbReference>
<evidence type="ECO:0000313" key="5">
    <source>
        <dbReference type="EMBL" id="BBA32309.1"/>
    </source>
</evidence>
<proteinExistence type="predicted"/>